<protein>
    <submittedName>
        <fullName evidence="5">Extracellular solute-binding protein</fullName>
    </submittedName>
</protein>
<evidence type="ECO:0000313" key="6">
    <source>
        <dbReference type="Proteomes" id="UP000823935"/>
    </source>
</evidence>
<evidence type="ECO:0000256" key="3">
    <source>
        <dbReference type="ARBA" id="ARBA00022729"/>
    </source>
</evidence>
<reference evidence="5" key="2">
    <citation type="journal article" date="2021" name="PeerJ">
        <title>Extensive microbial diversity within the chicken gut microbiome revealed by metagenomics and culture.</title>
        <authorList>
            <person name="Gilroy R."/>
            <person name="Ravi A."/>
            <person name="Getino M."/>
            <person name="Pursley I."/>
            <person name="Horton D.L."/>
            <person name="Alikhan N.F."/>
            <person name="Baker D."/>
            <person name="Gharbi K."/>
            <person name="Hall N."/>
            <person name="Watson M."/>
            <person name="Adriaenssens E.M."/>
            <person name="Foster-Nyarko E."/>
            <person name="Jarju S."/>
            <person name="Secka A."/>
            <person name="Antonio M."/>
            <person name="Oren A."/>
            <person name="Chaudhuri R.R."/>
            <person name="La Ragione R."/>
            <person name="Hildebrand F."/>
            <person name="Pallen M.J."/>
        </authorList>
    </citation>
    <scope>NUCLEOTIDE SEQUENCE</scope>
    <source>
        <strain evidence="5">CHK190-19873</strain>
    </source>
</reference>
<dbReference type="PANTHER" id="PTHR30061:SF50">
    <property type="entry name" value="MALTOSE_MALTODEXTRIN-BINDING PERIPLASMIC PROTEIN"/>
    <property type="match status" value="1"/>
</dbReference>
<dbReference type="EMBL" id="DVIQ01000004">
    <property type="protein sequence ID" value="HIS30103.1"/>
    <property type="molecule type" value="Genomic_DNA"/>
</dbReference>
<dbReference type="PROSITE" id="PS51257">
    <property type="entry name" value="PROKAR_LIPOPROTEIN"/>
    <property type="match status" value="1"/>
</dbReference>
<name>A0A9D1EQL9_9FIRM</name>
<dbReference type="SUPFAM" id="SSF53850">
    <property type="entry name" value="Periplasmic binding protein-like II"/>
    <property type="match status" value="1"/>
</dbReference>
<dbReference type="GO" id="GO:0015768">
    <property type="term" value="P:maltose transport"/>
    <property type="evidence" value="ECO:0007669"/>
    <property type="project" value="TreeGrafter"/>
</dbReference>
<dbReference type="InterPro" id="IPR006059">
    <property type="entry name" value="SBP"/>
</dbReference>
<dbReference type="Pfam" id="PF13416">
    <property type="entry name" value="SBP_bac_8"/>
    <property type="match status" value="1"/>
</dbReference>
<feature type="chain" id="PRO_5038426172" evidence="4">
    <location>
        <begin position="23"/>
        <end position="460"/>
    </location>
</feature>
<keyword evidence="2" id="KW-0813">Transport</keyword>
<dbReference type="Proteomes" id="UP000823935">
    <property type="component" value="Unassembled WGS sequence"/>
</dbReference>
<evidence type="ECO:0000256" key="4">
    <source>
        <dbReference type="SAM" id="SignalP"/>
    </source>
</evidence>
<dbReference type="PANTHER" id="PTHR30061">
    <property type="entry name" value="MALTOSE-BINDING PERIPLASMIC PROTEIN"/>
    <property type="match status" value="1"/>
</dbReference>
<gene>
    <name evidence="5" type="ORF">IAB44_00905</name>
</gene>
<reference evidence="5" key="1">
    <citation type="submission" date="2020-10" db="EMBL/GenBank/DDBJ databases">
        <authorList>
            <person name="Gilroy R."/>
        </authorList>
    </citation>
    <scope>NUCLEOTIDE SEQUENCE</scope>
    <source>
        <strain evidence="5">CHK190-19873</strain>
    </source>
</reference>
<dbReference type="GO" id="GO:0055052">
    <property type="term" value="C:ATP-binding cassette (ABC) transporter complex, substrate-binding subunit-containing"/>
    <property type="evidence" value="ECO:0007669"/>
    <property type="project" value="TreeGrafter"/>
</dbReference>
<proteinExistence type="inferred from homology"/>
<sequence>MRKSILAAGMAAALLLSLTGCGGEETVSHKGITDTNPDKGLAVMGEHVTYDPNHLVNGGEPVVLDWWLWDAPDLFGSIAEEYEKIHPNVTINIINNPWDGYWTKLPLALQKKEKGPTLFNVHNSYQHLVLTYMAPYEIDLEDLKADFFTAQSHEIDGNIYYTDFGVMTGAIYYNQDMWEAAGLTQEDIPETWDEFREVAKKLTIWEDGKLVQAGFNYNGDFQNLLLGVPYQFGDTLFKEDGKTACFTTDGMLETARMLVDFYEVDQVGDEDFGADAAQSFGQGQSAMVYKWGHHYGYMQTNYPDIRYGTFEIPTSDGTPFAYDRYNGEATPGINKNASPAQQEAAQDFIRFYLANTGIQKELCMYYSLFPANNSLRDDEELKENPAIRAVSEHIEEYIWPGAMPSTVESNLGIAAQDILYNKKDIEKTLKTAADIVNVDLANTDFTSAESLYYKYESKGE</sequence>
<keyword evidence="3 4" id="KW-0732">Signal</keyword>
<comment type="similarity">
    <text evidence="1">Belongs to the bacterial solute-binding protein 1 family.</text>
</comment>
<accession>A0A9D1EQL9</accession>
<dbReference type="Gene3D" id="3.40.190.10">
    <property type="entry name" value="Periplasmic binding protein-like II"/>
    <property type="match status" value="1"/>
</dbReference>
<feature type="signal peptide" evidence="4">
    <location>
        <begin position="1"/>
        <end position="22"/>
    </location>
</feature>
<evidence type="ECO:0000256" key="2">
    <source>
        <dbReference type="ARBA" id="ARBA00022448"/>
    </source>
</evidence>
<evidence type="ECO:0000256" key="1">
    <source>
        <dbReference type="ARBA" id="ARBA00008520"/>
    </source>
</evidence>
<comment type="caution">
    <text evidence="5">The sequence shown here is derived from an EMBL/GenBank/DDBJ whole genome shotgun (WGS) entry which is preliminary data.</text>
</comment>
<evidence type="ECO:0000313" key="5">
    <source>
        <dbReference type="EMBL" id="HIS30103.1"/>
    </source>
</evidence>
<dbReference type="AlphaFoldDB" id="A0A9D1EQL9"/>
<organism evidence="5 6">
    <name type="scientific">Candidatus Limivivens intestinipullorum</name>
    <dbReference type="NCBI Taxonomy" id="2840858"/>
    <lineage>
        <taxon>Bacteria</taxon>
        <taxon>Bacillati</taxon>
        <taxon>Bacillota</taxon>
        <taxon>Clostridia</taxon>
        <taxon>Lachnospirales</taxon>
        <taxon>Lachnospiraceae</taxon>
        <taxon>Lachnospiraceae incertae sedis</taxon>
        <taxon>Candidatus Limivivens</taxon>
    </lineage>
</organism>
<dbReference type="GO" id="GO:0042956">
    <property type="term" value="P:maltodextrin transmembrane transport"/>
    <property type="evidence" value="ECO:0007669"/>
    <property type="project" value="TreeGrafter"/>
</dbReference>
<dbReference type="GO" id="GO:1901982">
    <property type="term" value="F:maltose binding"/>
    <property type="evidence" value="ECO:0007669"/>
    <property type="project" value="TreeGrafter"/>
</dbReference>